<dbReference type="CDD" id="cd06171">
    <property type="entry name" value="Sigma70_r4"/>
    <property type="match status" value="1"/>
</dbReference>
<dbReference type="RefSeq" id="WP_263570820.1">
    <property type="nucleotide sequence ID" value="NZ_JAJIRN010000003.1"/>
</dbReference>
<dbReference type="Pfam" id="PF04542">
    <property type="entry name" value="Sigma70_r2"/>
    <property type="match status" value="1"/>
</dbReference>
<dbReference type="InterPro" id="IPR007627">
    <property type="entry name" value="RNA_pol_sigma70_r2"/>
</dbReference>
<comment type="similarity">
    <text evidence="1">Belongs to the sigma-70 factor family. ECF subfamily.</text>
</comment>
<dbReference type="InterPro" id="IPR013325">
    <property type="entry name" value="RNA_pol_sigma_r2"/>
</dbReference>
<keyword evidence="2" id="KW-0805">Transcription regulation</keyword>
<dbReference type="InterPro" id="IPR036388">
    <property type="entry name" value="WH-like_DNA-bd_sf"/>
</dbReference>
<dbReference type="InterPro" id="IPR013324">
    <property type="entry name" value="RNA_pol_sigma_r3/r4-like"/>
</dbReference>
<evidence type="ECO:0000259" key="8">
    <source>
        <dbReference type="Pfam" id="PF08281"/>
    </source>
</evidence>
<evidence type="ECO:0000256" key="2">
    <source>
        <dbReference type="ARBA" id="ARBA00023015"/>
    </source>
</evidence>
<feature type="domain" description="RNA polymerase sigma factor 70 region 4 type 2" evidence="8">
    <location>
        <begin position="116"/>
        <end position="160"/>
    </location>
</feature>
<evidence type="ECO:0000259" key="7">
    <source>
        <dbReference type="Pfam" id="PF04542"/>
    </source>
</evidence>
<dbReference type="Gene3D" id="1.10.10.10">
    <property type="entry name" value="Winged helix-like DNA-binding domain superfamily/Winged helix DNA-binding domain"/>
    <property type="match status" value="1"/>
</dbReference>
<keyword evidence="4" id="KW-0238">DNA-binding</keyword>
<dbReference type="Pfam" id="PF08281">
    <property type="entry name" value="Sigma70_r4_2"/>
    <property type="match status" value="1"/>
</dbReference>
<evidence type="ECO:0000313" key="9">
    <source>
        <dbReference type="EMBL" id="MCV2368229.1"/>
    </source>
</evidence>
<sequence length="209" mass="22448">MTIAPIAEQDIAETYQSLRRALLAYLRGKVGDAATAEDLLHEVFLKALAAGQKGAVPSNMSAWLYAIARNAVIDHYRSRRIMDELPEDLVDEGSDDADAELAGQALAACLLPVTKRLPALYRDTLLATDFEGRSLQSLADDMQISLSAVKSRASRGRKLLRASLLACCQLELAASGMVLDFRPRRAEGDCSPAACGSTRAPAAWSKKGA</sequence>
<accession>A0ABT2YDY1</accession>
<evidence type="ECO:0000256" key="5">
    <source>
        <dbReference type="ARBA" id="ARBA00023163"/>
    </source>
</evidence>
<dbReference type="PANTHER" id="PTHR43133:SF8">
    <property type="entry name" value="RNA POLYMERASE SIGMA FACTOR HI_1459-RELATED"/>
    <property type="match status" value="1"/>
</dbReference>
<protein>
    <submittedName>
        <fullName evidence="9">Sigma-70 family RNA polymerase sigma factor</fullName>
    </submittedName>
</protein>
<name>A0ABT2YDY1_9BURK</name>
<feature type="domain" description="RNA polymerase sigma-70 region 2" evidence="7">
    <location>
        <begin position="15"/>
        <end position="80"/>
    </location>
</feature>
<organism evidence="9 10">
    <name type="scientific">Roseateles oligotrophus</name>
    <dbReference type="NCBI Taxonomy" id="1769250"/>
    <lineage>
        <taxon>Bacteria</taxon>
        <taxon>Pseudomonadati</taxon>
        <taxon>Pseudomonadota</taxon>
        <taxon>Betaproteobacteria</taxon>
        <taxon>Burkholderiales</taxon>
        <taxon>Sphaerotilaceae</taxon>
        <taxon>Roseateles</taxon>
    </lineage>
</organism>
<evidence type="ECO:0000313" key="10">
    <source>
        <dbReference type="Proteomes" id="UP001209701"/>
    </source>
</evidence>
<keyword evidence="5" id="KW-0804">Transcription</keyword>
<dbReference type="SUPFAM" id="SSF88659">
    <property type="entry name" value="Sigma3 and sigma4 domains of RNA polymerase sigma factors"/>
    <property type="match status" value="1"/>
</dbReference>
<evidence type="ECO:0000256" key="1">
    <source>
        <dbReference type="ARBA" id="ARBA00010641"/>
    </source>
</evidence>
<proteinExistence type="inferred from homology"/>
<keyword evidence="10" id="KW-1185">Reference proteome</keyword>
<comment type="caution">
    <text evidence="9">The sequence shown here is derived from an EMBL/GenBank/DDBJ whole genome shotgun (WGS) entry which is preliminary data.</text>
</comment>
<gene>
    <name evidence="9" type="ORF">LNV07_08990</name>
</gene>
<dbReference type="NCBIfam" id="TIGR02937">
    <property type="entry name" value="sigma70-ECF"/>
    <property type="match status" value="1"/>
</dbReference>
<keyword evidence="3" id="KW-0731">Sigma factor</keyword>
<feature type="region of interest" description="Disordered" evidence="6">
    <location>
        <begin position="188"/>
        <end position="209"/>
    </location>
</feature>
<evidence type="ECO:0000256" key="6">
    <source>
        <dbReference type="SAM" id="MobiDB-lite"/>
    </source>
</evidence>
<dbReference type="Gene3D" id="1.10.1740.10">
    <property type="match status" value="1"/>
</dbReference>
<dbReference type="InterPro" id="IPR014284">
    <property type="entry name" value="RNA_pol_sigma-70_dom"/>
</dbReference>
<reference evidence="9 10" key="1">
    <citation type="submission" date="2021-11" db="EMBL/GenBank/DDBJ databases">
        <authorList>
            <person name="Liang Q."/>
            <person name="Mou H."/>
            <person name="Liu Z."/>
        </authorList>
    </citation>
    <scope>NUCLEOTIDE SEQUENCE [LARGE SCALE GENOMIC DNA]</scope>
    <source>
        <strain evidence="9 10">CHU3</strain>
    </source>
</reference>
<evidence type="ECO:0000256" key="4">
    <source>
        <dbReference type="ARBA" id="ARBA00023125"/>
    </source>
</evidence>
<dbReference type="EMBL" id="JAJIRN010000003">
    <property type="protein sequence ID" value="MCV2368229.1"/>
    <property type="molecule type" value="Genomic_DNA"/>
</dbReference>
<dbReference type="PANTHER" id="PTHR43133">
    <property type="entry name" value="RNA POLYMERASE ECF-TYPE SIGMA FACTO"/>
    <property type="match status" value="1"/>
</dbReference>
<evidence type="ECO:0000256" key="3">
    <source>
        <dbReference type="ARBA" id="ARBA00023082"/>
    </source>
</evidence>
<dbReference type="InterPro" id="IPR039425">
    <property type="entry name" value="RNA_pol_sigma-70-like"/>
</dbReference>
<dbReference type="SUPFAM" id="SSF88946">
    <property type="entry name" value="Sigma2 domain of RNA polymerase sigma factors"/>
    <property type="match status" value="1"/>
</dbReference>
<dbReference type="InterPro" id="IPR013249">
    <property type="entry name" value="RNA_pol_sigma70_r4_t2"/>
</dbReference>
<dbReference type="Proteomes" id="UP001209701">
    <property type="component" value="Unassembled WGS sequence"/>
</dbReference>